<dbReference type="Proteomes" id="UP000194841">
    <property type="component" value="Unassembled WGS sequence"/>
</dbReference>
<dbReference type="PROSITE" id="PS50887">
    <property type="entry name" value="GGDEF"/>
    <property type="match status" value="1"/>
</dbReference>
<proteinExistence type="predicted"/>
<feature type="transmembrane region" description="Helical" evidence="1">
    <location>
        <begin position="17"/>
        <end position="34"/>
    </location>
</feature>
<evidence type="ECO:0000256" key="1">
    <source>
        <dbReference type="SAM" id="Phobius"/>
    </source>
</evidence>
<dbReference type="InterPro" id="IPR043128">
    <property type="entry name" value="Rev_trsase/Diguanyl_cyclase"/>
</dbReference>
<protein>
    <recommendedName>
        <fullName evidence="2">GGDEF domain-containing protein</fullName>
    </recommendedName>
</protein>
<feature type="domain" description="GGDEF" evidence="2">
    <location>
        <begin position="115"/>
        <end position="245"/>
    </location>
</feature>
<gene>
    <name evidence="3" type="ORF">B1199_07695</name>
</gene>
<feature type="transmembrane region" description="Helical" evidence="1">
    <location>
        <begin position="54"/>
        <end position="71"/>
    </location>
</feature>
<organism evidence="3 4">
    <name type="scientific">Pseudoalteromonas ulvae</name>
    <dbReference type="NCBI Taxonomy" id="107327"/>
    <lineage>
        <taxon>Bacteria</taxon>
        <taxon>Pseudomonadati</taxon>
        <taxon>Pseudomonadota</taxon>
        <taxon>Gammaproteobacteria</taxon>
        <taxon>Alteromonadales</taxon>
        <taxon>Pseudoalteromonadaceae</taxon>
        <taxon>Pseudoalteromonas</taxon>
    </lineage>
</organism>
<dbReference type="AlphaFoldDB" id="A0A244CRH6"/>
<dbReference type="Pfam" id="PF00990">
    <property type="entry name" value="GGDEF"/>
    <property type="match status" value="1"/>
</dbReference>
<evidence type="ECO:0000313" key="3">
    <source>
        <dbReference type="EMBL" id="OUL58227.1"/>
    </source>
</evidence>
<evidence type="ECO:0000313" key="4">
    <source>
        <dbReference type="Proteomes" id="UP000194841"/>
    </source>
</evidence>
<dbReference type="InterPro" id="IPR000160">
    <property type="entry name" value="GGDEF_dom"/>
</dbReference>
<dbReference type="SUPFAM" id="SSF55073">
    <property type="entry name" value="Nucleotide cyclase"/>
    <property type="match status" value="1"/>
</dbReference>
<dbReference type="SMART" id="SM00267">
    <property type="entry name" value="GGDEF"/>
    <property type="match status" value="1"/>
</dbReference>
<keyword evidence="1" id="KW-1133">Transmembrane helix</keyword>
<sequence length="246" mass="28523">MLEIVKTKLIKRTKMDLIALGAMFIICFLISAQFDFLESIYSYSRQFEFLELDEVFSAIFLMVLFFAIFAYRRWQDTKLMSLYCEELAMVDPITQLPNQRALERLVVKMKCQSDYPCSFLLIDIDGLESSKNELGLAATEQVGIEVLYKLSQVLDCDQVLAYRNGYQYLVHCPNTNQHAANDLVAKLNKINLSSRYETYNWININIVSTTITRYTELSDIFEYLDDELLQLRLNKGTQLHAVASNH</sequence>
<evidence type="ECO:0000259" key="2">
    <source>
        <dbReference type="PROSITE" id="PS50887"/>
    </source>
</evidence>
<reference evidence="3 4" key="1">
    <citation type="submission" date="2017-02" db="EMBL/GenBank/DDBJ databases">
        <title>Pseudoalteromonas ulvae TC14 Genome.</title>
        <authorList>
            <person name="Molmeret M."/>
        </authorList>
    </citation>
    <scope>NUCLEOTIDE SEQUENCE [LARGE SCALE GENOMIC DNA]</scope>
    <source>
        <strain evidence="3">TC14</strain>
    </source>
</reference>
<dbReference type="InterPro" id="IPR029787">
    <property type="entry name" value="Nucleotide_cyclase"/>
</dbReference>
<keyword evidence="1" id="KW-0812">Transmembrane</keyword>
<keyword evidence="1" id="KW-0472">Membrane</keyword>
<dbReference type="Gene3D" id="3.30.70.270">
    <property type="match status" value="1"/>
</dbReference>
<comment type="caution">
    <text evidence="3">The sequence shown here is derived from an EMBL/GenBank/DDBJ whole genome shotgun (WGS) entry which is preliminary data.</text>
</comment>
<name>A0A244CRH6_PSEDV</name>
<keyword evidence="4" id="KW-1185">Reference proteome</keyword>
<dbReference type="EMBL" id="MWPV01000002">
    <property type="protein sequence ID" value="OUL58227.1"/>
    <property type="molecule type" value="Genomic_DNA"/>
</dbReference>
<accession>A0A244CRH6</accession>